<dbReference type="SMART" id="SM00635">
    <property type="entry name" value="BID_2"/>
    <property type="match status" value="1"/>
</dbReference>
<reference evidence="2 3" key="1">
    <citation type="submission" date="2016-04" db="EMBL/GenBank/DDBJ databases">
        <authorList>
            <person name="Qiu J."/>
        </authorList>
    </citation>
    <scope>NUCLEOTIDE SEQUENCE [LARGE SCALE GENOMIC DNA]</scope>
    <source>
        <strain evidence="2 3">JQ581</strain>
    </source>
</reference>
<organism evidence="2 3">
    <name type="scientific">Pseudomonas putida</name>
    <name type="common">Arthrobacter siderocapsulatus</name>
    <dbReference type="NCBI Taxonomy" id="303"/>
    <lineage>
        <taxon>Bacteria</taxon>
        <taxon>Pseudomonadati</taxon>
        <taxon>Pseudomonadota</taxon>
        <taxon>Gammaproteobacteria</taxon>
        <taxon>Pseudomonadales</taxon>
        <taxon>Pseudomonadaceae</taxon>
        <taxon>Pseudomonas</taxon>
    </lineage>
</organism>
<name>A0AAP9N1U7_PSEPU</name>
<dbReference type="InterPro" id="IPR008964">
    <property type="entry name" value="Invasin/intimin_cell_adhesion"/>
</dbReference>
<protein>
    <submittedName>
        <fullName evidence="2">Ig domain-containing protein</fullName>
    </submittedName>
</protein>
<dbReference type="Pfam" id="PF02368">
    <property type="entry name" value="Big_2"/>
    <property type="match status" value="1"/>
</dbReference>
<gene>
    <name evidence="2" type="ORF">A3L25_018415</name>
</gene>
<evidence type="ECO:0000259" key="1">
    <source>
        <dbReference type="SMART" id="SM00635"/>
    </source>
</evidence>
<evidence type="ECO:0000313" key="2">
    <source>
        <dbReference type="EMBL" id="QJQ11311.1"/>
    </source>
</evidence>
<accession>A0AAP9N1U7</accession>
<dbReference type="Proteomes" id="UP000076857">
    <property type="component" value="Chromosome"/>
</dbReference>
<dbReference type="AlphaFoldDB" id="A0AAP9N1U7"/>
<reference evidence="2 3" key="2">
    <citation type="submission" date="2020-04" db="EMBL/GenBank/DDBJ databases">
        <title>Complete genome sequence of Pseudomonas putida strain JQ581.</title>
        <authorList>
            <person name="Mu Y."/>
        </authorList>
    </citation>
    <scope>NUCLEOTIDE SEQUENCE [LARGE SCALE GENOMIC DNA]</scope>
    <source>
        <strain evidence="2 3">JQ581</strain>
    </source>
</reference>
<dbReference type="InterPro" id="IPR044000">
    <property type="entry name" value="Phage_tube_2"/>
</dbReference>
<feature type="domain" description="BIG2" evidence="1">
    <location>
        <begin position="305"/>
        <end position="381"/>
    </location>
</feature>
<dbReference type="SUPFAM" id="SSF49373">
    <property type="entry name" value="Invasin/intimin cell-adhesion fragments"/>
    <property type="match status" value="1"/>
</dbReference>
<proteinExistence type="predicted"/>
<dbReference type="RefSeq" id="WP_063426728.1">
    <property type="nucleotide sequence ID" value="NZ_CP050951.1"/>
</dbReference>
<sequence>MSSGAQVTSYMITELSPGVTPATGAWDTLRLTSNTLSPTVNTQVSDEITESRISQGSVVSSTDIQGDLVGELSYSTFDKLLEAAFYGTWDDDVLTVGSTRRTFTVAKNFNDVNVYALFKGMHVSVFALDIPSDGKITATFTMAGLDYADGDTNTVASISQPTTTPFMSNQNVGSITVDGQSLEGQACVSALTVNLDNSLQAQRCIGNGKLGPGAQIATEAAITGSITLAWSPLAWQIWKNTFTRKTVAVEFPIIDSLGNRYDLSFPALEVDGDLPNGGKRDLIEVTLNYTVAKVAPTITRVPFVPVTSVSVTPTTASIAAAATRQLTASALPSGAGQNVTWSSSAPSVATVSSSGLVTGVAAGSAVITATSVSDPTKTATSAITVTA</sequence>
<dbReference type="EMBL" id="CP050951">
    <property type="protein sequence ID" value="QJQ11311.1"/>
    <property type="molecule type" value="Genomic_DNA"/>
</dbReference>
<dbReference type="Pfam" id="PF18906">
    <property type="entry name" value="Phage_tube_2"/>
    <property type="match status" value="1"/>
</dbReference>
<dbReference type="Gene3D" id="2.60.40.1080">
    <property type="match status" value="1"/>
</dbReference>
<evidence type="ECO:0000313" key="3">
    <source>
        <dbReference type="Proteomes" id="UP000076857"/>
    </source>
</evidence>
<dbReference type="InterPro" id="IPR003343">
    <property type="entry name" value="Big_2"/>
</dbReference>